<sequence length="913" mass="97697">MDLFGAADIHQPFGNWPYDPPPLSPPRITLAGSLDPATGIFYRAPEHPRLRTAQACEKCRTRKAKVRRSRTFVVAFADTTVVQCSGDHPSCARCIARGLVCEYAKEGRVRGPNKPKPRTGSLLGSATSPVPPHSPALSSHDGSPAAADKPRRRRNTTMSGMSPLEPLSTHVPLPLALPRHDSAFHPHPHLAAHLVSSGGNKRFSLPAALDGGMRMPFTYTPAYGGDPYATTTEAPDSASGSYSTDSRRGSFDPPFGLGVDHSIKDQFAPLGGYALDAPIAMDSQLQARATDVYIPAHDHAHDPYTFADAQALSPTVGVNLHRNQSHIRSRPGSARSGSGGSSVASASSSSRGSLEFDGGESGPASAVSGSFPLFHGHGQRPTAQLQHSPHGLQGGHSPHTPHLSSAGYSHSPHPRTHSPHVGSTYSPMFSSSANGTFSTPPPSAVTDGGRFSPEYGYGGHRRFSPEYDGHARAHGHCSPDGQDGATQGHSAYVYNAHGQFAAQEQGQGIEMAMDVHGDVDRTPQPMFALGHAHGHGLAIGLGDGGREGDGQRKWAELRARPRPVSVPVPAVVPGRRDPTYGVPGVGRPLEEGGGRARRPFSGHRDAGAGACVRDEEHFGGQHGIGGSGCDSLLMRTGRGRTEEELEKRTSSRWFRAPAHRSVPALPWRRDCWHPYVTSPSSTLFSLRARISSSGGGGGIFACPSFTSFLLLPLDCWPGKVSVYSDSCTIGGRAVPLVGRRRNKMYDTSSRSPQRTGHIKSGGGLENCIDRQSRENIVTVTVLKSTITQGLGLETHKSGLHAVTTGTRGNLTFEVHHSSWERRCPMAPFSQLEPARGSNSLPGYEGPERNPKGSREDSAVGKFNRRNVIHQFKFSLCNRVDSSAEVVASRSPFGQVIRTAQASVRWKRRVEFVF</sequence>
<evidence type="ECO:0000256" key="1">
    <source>
        <dbReference type="SAM" id="MobiDB-lite"/>
    </source>
</evidence>
<reference evidence="2" key="1">
    <citation type="submission" date="2023-03" db="EMBL/GenBank/DDBJ databases">
        <title>Massive genome expansion in bonnet fungi (Mycena s.s.) driven by repeated elements and novel gene families across ecological guilds.</title>
        <authorList>
            <consortium name="Lawrence Berkeley National Laboratory"/>
            <person name="Harder C.B."/>
            <person name="Miyauchi S."/>
            <person name="Viragh M."/>
            <person name="Kuo A."/>
            <person name="Thoen E."/>
            <person name="Andreopoulos B."/>
            <person name="Lu D."/>
            <person name="Skrede I."/>
            <person name="Drula E."/>
            <person name="Henrissat B."/>
            <person name="Morin E."/>
            <person name="Kohler A."/>
            <person name="Barry K."/>
            <person name="LaButti K."/>
            <person name="Morin E."/>
            <person name="Salamov A."/>
            <person name="Lipzen A."/>
            <person name="Mereny Z."/>
            <person name="Hegedus B."/>
            <person name="Baldrian P."/>
            <person name="Stursova M."/>
            <person name="Weitz H."/>
            <person name="Taylor A."/>
            <person name="Grigoriev I.V."/>
            <person name="Nagy L.G."/>
            <person name="Martin F."/>
            <person name="Kauserud H."/>
        </authorList>
    </citation>
    <scope>NUCLEOTIDE SEQUENCE</scope>
    <source>
        <strain evidence="2">9144</strain>
    </source>
</reference>
<evidence type="ECO:0000313" key="3">
    <source>
        <dbReference type="Proteomes" id="UP001219525"/>
    </source>
</evidence>
<feature type="compositionally biased region" description="Low complexity" evidence="1">
    <location>
        <begin position="330"/>
        <end position="353"/>
    </location>
</feature>
<dbReference type="InterPro" id="IPR001138">
    <property type="entry name" value="Zn2Cys6_DnaBD"/>
</dbReference>
<dbReference type="GO" id="GO:0008270">
    <property type="term" value="F:zinc ion binding"/>
    <property type="evidence" value="ECO:0007669"/>
    <property type="project" value="InterPro"/>
</dbReference>
<feature type="region of interest" description="Disordered" evidence="1">
    <location>
        <begin position="108"/>
        <end position="170"/>
    </location>
</feature>
<protein>
    <recommendedName>
        <fullName evidence="4">Zn(2)-C6 fungal-type domain-containing protein</fullName>
    </recommendedName>
</protein>
<dbReference type="Gene3D" id="4.10.240.10">
    <property type="entry name" value="Zn(2)-C6 fungal-type DNA-binding domain"/>
    <property type="match status" value="1"/>
</dbReference>
<dbReference type="AlphaFoldDB" id="A0AAD6V6F0"/>
<feature type="region of interest" description="Disordered" evidence="1">
    <location>
        <begin position="323"/>
        <end position="484"/>
    </location>
</feature>
<dbReference type="Proteomes" id="UP001219525">
    <property type="component" value="Unassembled WGS sequence"/>
</dbReference>
<keyword evidence="3" id="KW-1185">Reference proteome</keyword>
<accession>A0AAD6V6F0</accession>
<evidence type="ECO:0008006" key="4">
    <source>
        <dbReference type="Google" id="ProtNLM"/>
    </source>
</evidence>
<evidence type="ECO:0000313" key="2">
    <source>
        <dbReference type="EMBL" id="KAJ7202089.1"/>
    </source>
</evidence>
<feature type="region of interest" description="Disordered" evidence="1">
    <location>
        <begin position="566"/>
        <end position="602"/>
    </location>
</feature>
<feature type="region of interest" description="Disordered" evidence="1">
    <location>
        <begin position="830"/>
        <end position="858"/>
    </location>
</feature>
<dbReference type="GO" id="GO:0000981">
    <property type="term" value="F:DNA-binding transcription factor activity, RNA polymerase II-specific"/>
    <property type="evidence" value="ECO:0007669"/>
    <property type="project" value="InterPro"/>
</dbReference>
<comment type="caution">
    <text evidence="2">The sequence shown here is derived from an EMBL/GenBank/DDBJ whole genome shotgun (WGS) entry which is preliminary data.</text>
</comment>
<feature type="region of interest" description="Disordered" evidence="1">
    <location>
        <begin position="228"/>
        <end position="249"/>
    </location>
</feature>
<feature type="compositionally biased region" description="Polar residues" evidence="1">
    <location>
        <begin position="229"/>
        <end position="244"/>
    </location>
</feature>
<name>A0AAD6V6F0_9AGAR</name>
<gene>
    <name evidence="2" type="ORF">GGX14DRAFT_544581</name>
</gene>
<dbReference type="EMBL" id="JARJCW010000056">
    <property type="protein sequence ID" value="KAJ7202089.1"/>
    <property type="molecule type" value="Genomic_DNA"/>
</dbReference>
<feature type="compositionally biased region" description="Polar residues" evidence="1">
    <location>
        <begin position="421"/>
        <end position="438"/>
    </location>
</feature>
<proteinExistence type="predicted"/>
<dbReference type="CDD" id="cd00067">
    <property type="entry name" value="GAL4"/>
    <property type="match status" value="1"/>
</dbReference>
<feature type="region of interest" description="Disordered" evidence="1">
    <location>
        <begin position="745"/>
        <end position="765"/>
    </location>
</feature>
<feature type="compositionally biased region" description="Polar residues" evidence="1">
    <location>
        <begin position="745"/>
        <end position="754"/>
    </location>
</feature>
<feature type="compositionally biased region" description="Basic and acidic residues" evidence="1">
    <location>
        <begin position="845"/>
        <end position="858"/>
    </location>
</feature>
<organism evidence="2 3">
    <name type="scientific">Mycena pura</name>
    <dbReference type="NCBI Taxonomy" id="153505"/>
    <lineage>
        <taxon>Eukaryota</taxon>
        <taxon>Fungi</taxon>
        <taxon>Dikarya</taxon>
        <taxon>Basidiomycota</taxon>
        <taxon>Agaricomycotina</taxon>
        <taxon>Agaricomycetes</taxon>
        <taxon>Agaricomycetidae</taxon>
        <taxon>Agaricales</taxon>
        <taxon>Marasmiineae</taxon>
        <taxon>Mycenaceae</taxon>
        <taxon>Mycena</taxon>
    </lineage>
</organism>
<dbReference type="InterPro" id="IPR036864">
    <property type="entry name" value="Zn2-C6_fun-type_DNA-bd_sf"/>
</dbReference>